<evidence type="ECO:0000256" key="4">
    <source>
        <dbReference type="ARBA" id="ARBA00022824"/>
    </source>
</evidence>
<accession>A0A1S3YRA3</accession>
<dbReference type="PANTHER" id="PTHR16433">
    <property type="entry name" value="DOLICHOL-PHOSPHATE MANNOSYLTRANSFERASE SUBUNIT 3"/>
    <property type="match status" value="1"/>
</dbReference>
<evidence type="ECO:0000313" key="8">
    <source>
        <dbReference type="Proteomes" id="UP000790787"/>
    </source>
</evidence>
<dbReference type="GO" id="GO:0005789">
    <property type="term" value="C:endoplasmic reticulum membrane"/>
    <property type="evidence" value="ECO:0000318"/>
    <property type="project" value="GO_Central"/>
</dbReference>
<proteinExistence type="inferred from homology"/>
<reference evidence="9" key="2">
    <citation type="submission" date="2025-08" db="UniProtKB">
        <authorList>
            <consortium name="RefSeq"/>
        </authorList>
    </citation>
    <scope>IDENTIFICATION</scope>
    <source>
        <tissue evidence="9">Leaf</tissue>
    </source>
</reference>
<dbReference type="UniPathway" id="UPA00378"/>
<comment type="function">
    <text evidence="7">Stabilizer subunit of the dolichol-phosphate mannose (DPM) synthase complex; tethers catalytic subunit to the ER.</text>
</comment>
<comment type="subunit">
    <text evidence="7">Component of the dolichol-phosphate mannose (DPM) synthase complex.</text>
</comment>
<dbReference type="KEGG" id="nta:107778787"/>
<evidence type="ECO:0000256" key="3">
    <source>
        <dbReference type="ARBA" id="ARBA00022692"/>
    </source>
</evidence>
<dbReference type="Pfam" id="PF08285">
    <property type="entry name" value="DPM3"/>
    <property type="match status" value="1"/>
</dbReference>
<dbReference type="AlphaFoldDB" id="A0A1S3YRA3"/>
<reference evidence="8" key="1">
    <citation type="journal article" date="2014" name="Nat. Commun.">
        <title>The tobacco genome sequence and its comparison with those of tomato and potato.</title>
        <authorList>
            <person name="Sierro N."/>
            <person name="Battey J.N."/>
            <person name="Ouadi S."/>
            <person name="Bakaher N."/>
            <person name="Bovet L."/>
            <person name="Willig A."/>
            <person name="Goepfert S."/>
            <person name="Peitsch M.C."/>
            <person name="Ivanov N.V."/>
        </authorList>
    </citation>
    <scope>NUCLEOTIDE SEQUENCE [LARGE SCALE GENOMIC DNA]</scope>
</reference>
<evidence type="ECO:0000256" key="6">
    <source>
        <dbReference type="ARBA" id="ARBA00023136"/>
    </source>
</evidence>
<dbReference type="STRING" id="4097.A0A1S3YRA3"/>
<dbReference type="PaxDb" id="4097-A0A1S3YRA3"/>
<gene>
    <name evidence="9" type="primary">LOC107778787</name>
</gene>
<organism evidence="8 9">
    <name type="scientific">Nicotiana tabacum</name>
    <name type="common">Common tobacco</name>
    <dbReference type="NCBI Taxonomy" id="4097"/>
    <lineage>
        <taxon>Eukaryota</taxon>
        <taxon>Viridiplantae</taxon>
        <taxon>Streptophyta</taxon>
        <taxon>Embryophyta</taxon>
        <taxon>Tracheophyta</taxon>
        <taxon>Spermatophyta</taxon>
        <taxon>Magnoliopsida</taxon>
        <taxon>eudicotyledons</taxon>
        <taxon>Gunneridae</taxon>
        <taxon>Pentapetalae</taxon>
        <taxon>asterids</taxon>
        <taxon>lamiids</taxon>
        <taxon>Solanales</taxon>
        <taxon>Solanaceae</taxon>
        <taxon>Nicotianoideae</taxon>
        <taxon>Nicotianeae</taxon>
        <taxon>Nicotiana</taxon>
    </lineage>
</organism>
<comment type="similarity">
    <text evidence="2 7">Belongs to the DPM3 family.</text>
</comment>
<comment type="pathway">
    <text evidence="7">Protein modification; protein glycosylation.</text>
</comment>
<evidence type="ECO:0000313" key="9">
    <source>
        <dbReference type="RefSeq" id="XP_016454577.2"/>
    </source>
</evidence>
<sequence length="165" mass="18897">MSFWSMWNEFCGFLLFQMKQIVKILTIVFGVYALWIGLLQTSVVPESYTWLLPLYLIVSLGCYGLLMVGVGLMKFPTCPQEAVFLQQGVYISELSRQCVWSVIRSQRGAKIYPPKKAWAHIMDPTRPPFGFAVTGHRLRSQLQLFYQNILVDEDIVLGKQINKGV</sequence>
<dbReference type="InterPro" id="IPR013174">
    <property type="entry name" value="DPM3"/>
</dbReference>
<keyword evidence="5 7" id="KW-1133">Transmembrane helix</keyword>
<evidence type="ECO:0000256" key="2">
    <source>
        <dbReference type="ARBA" id="ARBA00010430"/>
    </source>
</evidence>
<dbReference type="GO" id="GO:0033185">
    <property type="term" value="C:dolichol-phosphate-mannose synthase complex"/>
    <property type="evidence" value="ECO:0000318"/>
    <property type="project" value="GO_Central"/>
</dbReference>
<name>A0A1S3YRA3_TOBAC</name>
<dbReference type="PANTHER" id="PTHR16433:SF0">
    <property type="entry name" value="DOLICHOL-PHOSPHATE MANNOSYLTRANSFERASE SUBUNIT 3"/>
    <property type="match status" value="1"/>
</dbReference>
<dbReference type="RefSeq" id="XP_016454577.2">
    <property type="nucleotide sequence ID" value="XM_016599091.2"/>
</dbReference>
<keyword evidence="3 7" id="KW-0812">Transmembrane</keyword>
<evidence type="ECO:0000256" key="5">
    <source>
        <dbReference type="ARBA" id="ARBA00022989"/>
    </source>
</evidence>
<evidence type="ECO:0000256" key="1">
    <source>
        <dbReference type="ARBA" id="ARBA00004477"/>
    </source>
</evidence>
<keyword evidence="4 7" id="KW-0256">Endoplasmic reticulum</keyword>
<keyword evidence="6 7" id="KW-0472">Membrane</keyword>
<comment type="subcellular location">
    <subcellularLocation>
        <location evidence="1 7">Endoplasmic reticulum membrane</location>
        <topology evidence="1 7">Multi-pass membrane protein</topology>
    </subcellularLocation>
</comment>
<dbReference type="Proteomes" id="UP000790787">
    <property type="component" value="Chromosome 24"/>
</dbReference>
<keyword evidence="8" id="KW-1185">Reference proteome</keyword>
<dbReference type="OrthoDB" id="2014333at2759"/>
<evidence type="ECO:0000256" key="7">
    <source>
        <dbReference type="RuleBase" id="RU365085"/>
    </source>
</evidence>
<dbReference type="GeneID" id="107778787"/>
<dbReference type="RefSeq" id="XP_016454577.1">
    <property type="nucleotide sequence ID" value="XM_016599091.1"/>
</dbReference>
<protein>
    <recommendedName>
        <fullName evidence="7">Dolichol-phosphate mannosyltransferase subunit 3</fullName>
    </recommendedName>
</protein>